<feature type="domain" description="RNase III" evidence="1">
    <location>
        <begin position="70"/>
        <end position="207"/>
    </location>
</feature>
<dbReference type="PROSITE" id="PS50142">
    <property type="entry name" value="RNASE_3_2"/>
    <property type="match status" value="2"/>
</dbReference>
<dbReference type="InterPro" id="IPR036389">
    <property type="entry name" value="RNase_III_sf"/>
</dbReference>
<dbReference type="Pfam" id="PF00636">
    <property type="entry name" value="Ribonuclease_3"/>
    <property type="match status" value="1"/>
</dbReference>
<dbReference type="CDD" id="cd00593">
    <property type="entry name" value="RIBOc"/>
    <property type="match status" value="1"/>
</dbReference>
<dbReference type="EMBL" id="SRRZ01000163">
    <property type="protein sequence ID" value="NQE37939.1"/>
    <property type="molecule type" value="Genomic_DNA"/>
</dbReference>
<protein>
    <submittedName>
        <fullName evidence="2">Ribonuclease 3</fullName>
        <ecNumber evidence="2">3.1.26.3</ecNumber>
    </submittedName>
</protein>
<evidence type="ECO:0000313" key="3">
    <source>
        <dbReference type="Proteomes" id="UP000702425"/>
    </source>
</evidence>
<dbReference type="Proteomes" id="UP000702425">
    <property type="component" value="Unassembled WGS sequence"/>
</dbReference>
<dbReference type="Pfam" id="PF22727">
    <property type="entry name" value="NCH2"/>
    <property type="match status" value="1"/>
</dbReference>
<evidence type="ECO:0000313" key="2">
    <source>
        <dbReference type="EMBL" id="NQE37939.1"/>
    </source>
</evidence>
<organism evidence="2 3">
    <name type="scientific">Microcoleus asticus IPMA8</name>
    <dbReference type="NCBI Taxonomy" id="2563858"/>
    <lineage>
        <taxon>Bacteria</taxon>
        <taxon>Bacillati</taxon>
        <taxon>Cyanobacteriota</taxon>
        <taxon>Cyanophyceae</taxon>
        <taxon>Oscillatoriophycideae</taxon>
        <taxon>Oscillatoriales</taxon>
        <taxon>Microcoleaceae</taxon>
        <taxon>Microcoleus</taxon>
        <taxon>Microcoleus asticus</taxon>
    </lineage>
</organism>
<feature type="domain" description="RNase III" evidence="1">
    <location>
        <begin position="242"/>
        <end position="332"/>
    </location>
</feature>
<gene>
    <name evidence="2" type="primary">rnc_3</name>
    <name evidence="2" type="ORF">E5S67_05720</name>
</gene>
<dbReference type="InterPro" id="IPR054501">
    <property type="entry name" value="NCH2"/>
</dbReference>
<dbReference type="SMART" id="SM00535">
    <property type="entry name" value="RIBOc"/>
    <property type="match status" value="1"/>
</dbReference>
<proteinExistence type="predicted"/>
<reference evidence="2 3" key="1">
    <citation type="journal article" date="2020" name="Sci. Rep.">
        <title>A novel cyanobacterial geosmin producer, revising GeoA distribution and dispersion patterns in Bacteria.</title>
        <authorList>
            <person name="Churro C."/>
            <person name="Semedo-Aguiar A.P."/>
            <person name="Silva A.D."/>
            <person name="Pereira-Leal J.B."/>
            <person name="Leite R.B."/>
        </authorList>
    </citation>
    <scope>NUCLEOTIDE SEQUENCE [LARGE SCALE GENOMIC DNA]</scope>
    <source>
        <strain evidence="2 3">IPMA8</strain>
    </source>
</reference>
<keyword evidence="2" id="KW-0378">Hydrolase</keyword>
<name>A0ABX2D5M6_9CYAN</name>
<accession>A0ABX2D5M6</accession>
<evidence type="ECO:0000259" key="1">
    <source>
        <dbReference type="PROSITE" id="PS50142"/>
    </source>
</evidence>
<dbReference type="RefSeq" id="WP_172192347.1">
    <property type="nucleotide sequence ID" value="NZ_CAWPPK010000072.1"/>
</dbReference>
<dbReference type="SUPFAM" id="SSF69065">
    <property type="entry name" value="RNase III domain-like"/>
    <property type="match status" value="2"/>
</dbReference>
<dbReference type="EC" id="3.1.26.3" evidence="2"/>
<comment type="caution">
    <text evidence="2">The sequence shown here is derived from an EMBL/GenBank/DDBJ whole genome shotgun (WGS) entry which is preliminary data.</text>
</comment>
<sequence>MTVQGTNTVENNLQKVREELEAARKMQDEWMNYGVDFVDRYVEDAGGDWLEKWGKCEEELELIKSKKVDIDAVKAAIDLCSFQQTKLLEIALNCRYYTSDYPDRPEESPAWQEVKYKRLSLLGGAIFGAVVTDYLYREYPELDPDAISTLKARLADPKKVAEFAQNLKLKELSWRVWNRKETEESQYNKILAKTFEALFGAIYLEFDRDFFRGGNWLIQHLIEPTVSQHRDLTQRRRQIGPENEVKRREILGADILDAIAIDYLYNRFPERNASQLSRWKNMLVAKEIFPKDFKAKLGSHYLELESNFSRTRDWLVDNFIKSAVDELLEETDTQPEYLIDSANPESLPELVSRITDKKWKNEFVRVVSILQPADELLLLMQQKLDSMAAKDETLQQLLIWANHKSQLVQRKFKPAEIRAFYVALVCVLDLALTRVLDPSLKFDRSKVRKFRNCLAKARKNVEFAEVNESLKLAFDNDALDILVGILALDIEPELKQLLAQFQTQMPDLQNWKKWRKDCGRCWLAKFKTAIGYNRNFCPQQKTLLKQYYYAHNLLVECLNSDNCQVTPAVRQKIEDKMLLLSVDLKLVHI</sequence>
<dbReference type="GO" id="GO:0004525">
    <property type="term" value="F:ribonuclease III activity"/>
    <property type="evidence" value="ECO:0007669"/>
    <property type="project" value="UniProtKB-EC"/>
</dbReference>
<dbReference type="Gene3D" id="1.10.1520.10">
    <property type="entry name" value="Ribonuclease III domain"/>
    <property type="match status" value="2"/>
</dbReference>
<dbReference type="InterPro" id="IPR000999">
    <property type="entry name" value="RNase_III_dom"/>
</dbReference>
<keyword evidence="3" id="KW-1185">Reference proteome</keyword>